<dbReference type="STRING" id="526227.Mesil_2207"/>
<dbReference type="OrthoDB" id="9811615at2"/>
<dbReference type="SUPFAM" id="SSF49764">
    <property type="entry name" value="HSP20-like chaperones"/>
    <property type="match status" value="1"/>
</dbReference>
<gene>
    <name evidence="4" type="ordered locus">Mesil_2207</name>
</gene>
<dbReference type="RefSeq" id="WP_013158621.1">
    <property type="nucleotide sequence ID" value="NC_014212.1"/>
</dbReference>
<dbReference type="EMBL" id="CP002042">
    <property type="protein sequence ID" value="ADH64076.1"/>
    <property type="molecule type" value="Genomic_DNA"/>
</dbReference>
<feature type="domain" description="SHSP" evidence="3">
    <location>
        <begin position="33"/>
        <end position="129"/>
    </location>
</feature>
<dbReference type="Gene3D" id="2.60.40.790">
    <property type="match status" value="1"/>
</dbReference>
<keyword evidence="5" id="KW-1185">Reference proteome</keyword>
<dbReference type="PROSITE" id="PS01031">
    <property type="entry name" value="SHSP"/>
    <property type="match status" value="1"/>
</dbReference>
<dbReference type="KEGG" id="msv:Mesil_2207"/>
<organism evidence="4 5">
    <name type="scientific">Allomeiothermus silvanus (strain ATCC 700542 / DSM 9946 / NBRC 106475 / NCIMB 13440 / VI-R2)</name>
    <name type="common">Thermus silvanus</name>
    <dbReference type="NCBI Taxonomy" id="526227"/>
    <lineage>
        <taxon>Bacteria</taxon>
        <taxon>Thermotogati</taxon>
        <taxon>Deinococcota</taxon>
        <taxon>Deinococci</taxon>
        <taxon>Thermales</taxon>
        <taxon>Thermaceae</taxon>
        <taxon>Allomeiothermus</taxon>
    </lineage>
</organism>
<dbReference type="CDD" id="cd06464">
    <property type="entry name" value="ACD_sHsps-like"/>
    <property type="match status" value="1"/>
</dbReference>
<dbReference type="InterPro" id="IPR008978">
    <property type="entry name" value="HSP20-like_chaperone"/>
</dbReference>
<reference evidence="4 5" key="1">
    <citation type="journal article" date="2010" name="Stand. Genomic Sci.">
        <title>Complete genome sequence of Meiothermus silvanus type strain (VI-R2).</title>
        <authorList>
            <person name="Sikorski J."/>
            <person name="Tindall B.J."/>
            <person name="Lowry S."/>
            <person name="Lucas S."/>
            <person name="Nolan M."/>
            <person name="Copeland A."/>
            <person name="Glavina Del Rio T."/>
            <person name="Tice H."/>
            <person name="Cheng J.F."/>
            <person name="Han C."/>
            <person name="Pitluck S."/>
            <person name="Liolios K."/>
            <person name="Ivanova N."/>
            <person name="Mavromatis K."/>
            <person name="Mikhailova N."/>
            <person name="Pati A."/>
            <person name="Goodwin L."/>
            <person name="Chen A."/>
            <person name="Palaniappan K."/>
            <person name="Land M."/>
            <person name="Hauser L."/>
            <person name="Chang Y.J."/>
            <person name="Jeffries C.D."/>
            <person name="Rohde M."/>
            <person name="Goker M."/>
            <person name="Woyke T."/>
            <person name="Bristow J."/>
            <person name="Eisen J.A."/>
            <person name="Markowitz V."/>
            <person name="Hugenholtz P."/>
            <person name="Kyrpides N.C."/>
            <person name="Klenk H.P."/>
            <person name="Lapidus A."/>
        </authorList>
    </citation>
    <scope>NUCLEOTIDE SEQUENCE [LARGE SCALE GENOMIC DNA]</scope>
    <source>
        <strain evidence="5">ATCC 700542 / DSM 9946 / VI-R2</strain>
    </source>
</reference>
<dbReference type="HOGENOM" id="CLU_046737_12_1_0"/>
<evidence type="ECO:0000256" key="2">
    <source>
        <dbReference type="RuleBase" id="RU003616"/>
    </source>
</evidence>
<proteinExistence type="inferred from homology"/>
<accession>D7BHY6</accession>
<name>D7BHY6_ALLS1</name>
<evidence type="ECO:0000259" key="3">
    <source>
        <dbReference type="PROSITE" id="PS01031"/>
    </source>
</evidence>
<evidence type="ECO:0000313" key="4">
    <source>
        <dbReference type="EMBL" id="ADH64076.1"/>
    </source>
</evidence>
<comment type="similarity">
    <text evidence="1 2">Belongs to the small heat shock protein (HSP20) family.</text>
</comment>
<evidence type="ECO:0000313" key="5">
    <source>
        <dbReference type="Proteomes" id="UP000001916"/>
    </source>
</evidence>
<evidence type="ECO:0000256" key="1">
    <source>
        <dbReference type="PROSITE-ProRule" id="PRU00285"/>
    </source>
</evidence>
<dbReference type="AlphaFoldDB" id="D7BHY6"/>
<sequence>MSLERLGSSHALEQIRALRRKLEELTRQYASGEPFTEWTPAVDVLDEEKQYRILVDLPGVKPEDLELKEEGDTLILAGIRHAPFDGAYPRQERPMGYFRRTLTLPGPIRAGESQASFKSGVLEIIAHKA</sequence>
<dbReference type="PANTHER" id="PTHR11527">
    <property type="entry name" value="HEAT-SHOCK PROTEIN 20 FAMILY MEMBER"/>
    <property type="match status" value="1"/>
</dbReference>
<dbReference type="Pfam" id="PF00011">
    <property type="entry name" value="HSP20"/>
    <property type="match status" value="1"/>
</dbReference>
<keyword evidence="4" id="KW-0346">Stress response</keyword>
<protein>
    <submittedName>
        <fullName evidence="4">Heat shock protein Hsp20</fullName>
    </submittedName>
</protein>
<dbReference type="InterPro" id="IPR031107">
    <property type="entry name" value="Small_HSP"/>
</dbReference>
<dbReference type="eggNOG" id="COG0071">
    <property type="taxonomic scope" value="Bacteria"/>
</dbReference>
<dbReference type="InterPro" id="IPR002068">
    <property type="entry name" value="A-crystallin/Hsp20_dom"/>
</dbReference>
<dbReference type="Proteomes" id="UP000001916">
    <property type="component" value="Chromosome"/>
</dbReference>